<name>A0A916LFG8_MYCTX</name>
<dbReference type="Proteomes" id="UP000039021">
    <property type="component" value="Unassembled WGS sequence"/>
</dbReference>
<accession>A0A916LFG8</accession>
<proteinExistence type="predicted"/>
<evidence type="ECO:0000313" key="2">
    <source>
        <dbReference type="Proteomes" id="UP000039021"/>
    </source>
</evidence>
<protein>
    <submittedName>
        <fullName evidence="1">Uncharacterized protein</fullName>
    </submittedName>
</protein>
<evidence type="ECO:0000313" key="1">
    <source>
        <dbReference type="EMBL" id="CPA11659.1"/>
    </source>
</evidence>
<organism evidence="1 2">
    <name type="scientific">Mycobacterium tuberculosis</name>
    <dbReference type="NCBI Taxonomy" id="1773"/>
    <lineage>
        <taxon>Bacteria</taxon>
        <taxon>Bacillati</taxon>
        <taxon>Actinomycetota</taxon>
        <taxon>Actinomycetes</taxon>
        <taxon>Mycobacteriales</taxon>
        <taxon>Mycobacteriaceae</taxon>
        <taxon>Mycobacterium</taxon>
        <taxon>Mycobacterium tuberculosis complex</taxon>
    </lineage>
</organism>
<comment type="caution">
    <text evidence="1">The sequence shown here is derived from an EMBL/GenBank/DDBJ whole genome shotgun (WGS) entry which is preliminary data.</text>
</comment>
<reference evidence="2" key="1">
    <citation type="submission" date="2015-03" db="EMBL/GenBank/DDBJ databases">
        <authorList>
            <consortium name="Pathogen Informatics"/>
        </authorList>
    </citation>
    <scope>NUCLEOTIDE SEQUENCE [LARGE SCALE GENOMIC DNA]</scope>
    <source>
        <strain evidence="2">N09902308</strain>
    </source>
</reference>
<gene>
    <name evidence="1" type="ORF">ERS007739_04375</name>
</gene>
<sequence>MHPVVRAPECDVVHRHKLEQRAQQFRVNRQFGRYLIRILRG</sequence>
<dbReference type="AlphaFoldDB" id="A0A916LFG8"/>
<dbReference type="EMBL" id="CSBK01002695">
    <property type="protein sequence ID" value="CPA11659.1"/>
    <property type="molecule type" value="Genomic_DNA"/>
</dbReference>